<keyword evidence="13" id="KW-1185">Reference proteome</keyword>
<feature type="signal peptide" evidence="10">
    <location>
        <begin position="1"/>
        <end position="18"/>
    </location>
</feature>
<dbReference type="Gene3D" id="3.50.50.60">
    <property type="entry name" value="FAD/NAD(P)-binding domain"/>
    <property type="match status" value="1"/>
</dbReference>
<evidence type="ECO:0000256" key="2">
    <source>
        <dbReference type="ARBA" id="ARBA00010790"/>
    </source>
</evidence>
<feature type="chain" id="PRO_5020692412" evidence="10">
    <location>
        <begin position="19"/>
        <end position="634"/>
    </location>
</feature>
<keyword evidence="6" id="KW-0560">Oxidoreductase</keyword>
<evidence type="ECO:0000256" key="9">
    <source>
        <dbReference type="PIRSR" id="PIRSR000137-2"/>
    </source>
</evidence>
<evidence type="ECO:0000256" key="6">
    <source>
        <dbReference type="ARBA" id="ARBA00023002"/>
    </source>
</evidence>
<feature type="active site" description="Proton donor" evidence="8">
    <location>
        <position position="571"/>
    </location>
</feature>
<dbReference type="GO" id="GO:0050660">
    <property type="term" value="F:flavin adenine dinucleotide binding"/>
    <property type="evidence" value="ECO:0007669"/>
    <property type="project" value="InterPro"/>
</dbReference>
<dbReference type="InterPro" id="IPR007867">
    <property type="entry name" value="GMC_OxRtase_C"/>
</dbReference>
<dbReference type="PIRSF" id="PIRSF000137">
    <property type="entry name" value="Alcohol_oxidase"/>
    <property type="match status" value="1"/>
</dbReference>
<organism evidence="12 13">
    <name type="scientific">Dendrothele bispora (strain CBS 962.96)</name>
    <dbReference type="NCBI Taxonomy" id="1314807"/>
    <lineage>
        <taxon>Eukaryota</taxon>
        <taxon>Fungi</taxon>
        <taxon>Dikarya</taxon>
        <taxon>Basidiomycota</taxon>
        <taxon>Agaricomycotina</taxon>
        <taxon>Agaricomycetes</taxon>
        <taxon>Agaricomycetidae</taxon>
        <taxon>Agaricales</taxon>
        <taxon>Agaricales incertae sedis</taxon>
        <taxon>Dendrothele</taxon>
    </lineage>
</organism>
<dbReference type="InterPro" id="IPR000172">
    <property type="entry name" value="GMC_OxRdtase_N"/>
</dbReference>
<keyword evidence="7" id="KW-0325">Glycoprotein</keyword>
<dbReference type="PANTHER" id="PTHR11552">
    <property type="entry name" value="GLUCOSE-METHANOL-CHOLINE GMC OXIDOREDUCTASE"/>
    <property type="match status" value="1"/>
</dbReference>
<dbReference type="InterPro" id="IPR036188">
    <property type="entry name" value="FAD/NAD-bd_sf"/>
</dbReference>
<reference evidence="12 13" key="1">
    <citation type="journal article" date="2019" name="Nat. Ecol. Evol.">
        <title>Megaphylogeny resolves global patterns of mushroom evolution.</title>
        <authorList>
            <person name="Varga T."/>
            <person name="Krizsan K."/>
            <person name="Foldi C."/>
            <person name="Dima B."/>
            <person name="Sanchez-Garcia M."/>
            <person name="Sanchez-Ramirez S."/>
            <person name="Szollosi G.J."/>
            <person name="Szarkandi J.G."/>
            <person name="Papp V."/>
            <person name="Albert L."/>
            <person name="Andreopoulos W."/>
            <person name="Angelini C."/>
            <person name="Antonin V."/>
            <person name="Barry K.W."/>
            <person name="Bougher N.L."/>
            <person name="Buchanan P."/>
            <person name="Buyck B."/>
            <person name="Bense V."/>
            <person name="Catcheside P."/>
            <person name="Chovatia M."/>
            <person name="Cooper J."/>
            <person name="Damon W."/>
            <person name="Desjardin D."/>
            <person name="Finy P."/>
            <person name="Geml J."/>
            <person name="Haridas S."/>
            <person name="Hughes K."/>
            <person name="Justo A."/>
            <person name="Karasinski D."/>
            <person name="Kautmanova I."/>
            <person name="Kiss B."/>
            <person name="Kocsube S."/>
            <person name="Kotiranta H."/>
            <person name="LaButti K.M."/>
            <person name="Lechner B.E."/>
            <person name="Liimatainen K."/>
            <person name="Lipzen A."/>
            <person name="Lukacs Z."/>
            <person name="Mihaltcheva S."/>
            <person name="Morgado L.N."/>
            <person name="Niskanen T."/>
            <person name="Noordeloos M.E."/>
            <person name="Ohm R.A."/>
            <person name="Ortiz-Santana B."/>
            <person name="Ovrebo C."/>
            <person name="Racz N."/>
            <person name="Riley R."/>
            <person name="Savchenko A."/>
            <person name="Shiryaev A."/>
            <person name="Soop K."/>
            <person name="Spirin V."/>
            <person name="Szebenyi C."/>
            <person name="Tomsovsky M."/>
            <person name="Tulloss R.E."/>
            <person name="Uehling J."/>
            <person name="Grigoriev I.V."/>
            <person name="Vagvolgyi C."/>
            <person name="Papp T."/>
            <person name="Martin F.M."/>
            <person name="Miettinen O."/>
            <person name="Hibbett D.S."/>
            <person name="Nagy L.G."/>
        </authorList>
    </citation>
    <scope>NUCLEOTIDE SEQUENCE [LARGE SCALE GENOMIC DNA]</scope>
    <source>
        <strain evidence="12 13">CBS 962.96</strain>
    </source>
</reference>
<evidence type="ECO:0000256" key="1">
    <source>
        <dbReference type="ARBA" id="ARBA00001974"/>
    </source>
</evidence>
<dbReference type="PROSITE" id="PS00624">
    <property type="entry name" value="GMC_OXRED_2"/>
    <property type="match status" value="1"/>
</dbReference>
<dbReference type="SUPFAM" id="SSF51905">
    <property type="entry name" value="FAD/NAD(P)-binding domain"/>
    <property type="match status" value="1"/>
</dbReference>
<keyword evidence="5 9" id="KW-0274">FAD</keyword>
<dbReference type="Pfam" id="PF05199">
    <property type="entry name" value="GMC_oxred_C"/>
    <property type="match status" value="1"/>
</dbReference>
<evidence type="ECO:0000256" key="10">
    <source>
        <dbReference type="SAM" id="SignalP"/>
    </source>
</evidence>
<dbReference type="SUPFAM" id="SSF54373">
    <property type="entry name" value="FAD-linked reductases, C-terminal domain"/>
    <property type="match status" value="1"/>
</dbReference>
<comment type="similarity">
    <text evidence="2">Belongs to the GMC oxidoreductase family.</text>
</comment>
<dbReference type="PANTHER" id="PTHR11552:SF201">
    <property type="entry name" value="GLUCOSE-METHANOL-CHOLINE OXIDOREDUCTASE N-TERMINAL DOMAIN-CONTAINING PROTEIN"/>
    <property type="match status" value="1"/>
</dbReference>
<dbReference type="Gene3D" id="3.30.560.10">
    <property type="entry name" value="Glucose Oxidase, domain 3"/>
    <property type="match status" value="1"/>
</dbReference>
<accession>A0A4S8MP21</accession>
<keyword evidence="3" id="KW-0285">Flavoprotein</keyword>
<evidence type="ECO:0000256" key="5">
    <source>
        <dbReference type="ARBA" id="ARBA00022827"/>
    </source>
</evidence>
<evidence type="ECO:0000313" key="12">
    <source>
        <dbReference type="EMBL" id="THV04738.1"/>
    </source>
</evidence>
<dbReference type="AlphaFoldDB" id="A0A4S8MP21"/>
<dbReference type="InterPro" id="IPR012132">
    <property type="entry name" value="GMC_OxRdtase"/>
</dbReference>
<dbReference type="GO" id="GO:0016614">
    <property type="term" value="F:oxidoreductase activity, acting on CH-OH group of donors"/>
    <property type="evidence" value="ECO:0007669"/>
    <property type="project" value="InterPro"/>
</dbReference>
<keyword evidence="4 10" id="KW-0732">Signal</keyword>
<protein>
    <submittedName>
        <fullName evidence="12">Alcohol oxidase</fullName>
    </submittedName>
</protein>
<dbReference type="Pfam" id="PF00732">
    <property type="entry name" value="GMC_oxred_N"/>
    <property type="match status" value="1"/>
</dbReference>
<evidence type="ECO:0000256" key="3">
    <source>
        <dbReference type="ARBA" id="ARBA00022630"/>
    </source>
</evidence>
<dbReference type="Proteomes" id="UP000297245">
    <property type="component" value="Unassembled WGS sequence"/>
</dbReference>
<evidence type="ECO:0000313" key="13">
    <source>
        <dbReference type="Proteomes" id="UP000297245"/>
    </source>
</evidence>
<evidence type="ECO:0000256" key="4">
    <source>
        <dbReference type="ARBA" id="ARBA00022729"/>
    </source>
</evidence>
<comment type="cofactor">
    <cofactor evidence="1 9">
        <name>FAD</name>
        <dbReference type="ChEBI" id="CHEBI:57692"/>
    </cofactor>
</comment>
<evidence type="ECO:0000259" key="11">
    <source>
        <dbReference type="PROSITE" id="PS00624"/>
    </source>
</evidence>
<name>A0A4S8MP21_DENBC</name>
<sequence>MRFLSLLSIAVSLYPVYGLSAPRATRPHGLTTDAQTFAGLTFDYIIVGGGTAGLTVANRLSENPSFNIGVIEAGELILDEDLINVPFFFGQSLGNPRWDWSFNTVEQPGLDNRPIFTPRGKILGGSSALNFMVEGRASKPEYDDWAALGNPGWDWNGLLPYFRKAESVTPGDPGIVPGADGVPGTDLTSHGRTGPLKVSYNRVINQVLDLAAPYVNSFVEFTGSAANSDPENGNSTGIWQTPRTVDETQGIRSYSANDYFVPVQSRSNLLVLSGAQATKILTRKTPATGVQATGVQYSVNGTSFSVKAQKEVILSAGSIQTPQLLELSGIGDADILSQFNITSVIDLPGVGENLQDHLLVSADFLLKDPAPHTWDQFRFNSTFKQEQQDLYADKKTGLLAATSSIFGFEPLQHLVSSDELSSIVNSLDSEIAGKTLTPIQQRTYELMKNQITSGAVAQVEFGMLPMGTVTSPLADGRSYITVAGLLSRPFSRGSVHINSANPLAAPTIDPNYFDLSFDAQVMTTSMQAARGILSSGPFADLLESPSTPGPDVQSADDFESFVRSAASTVFHPLGSASMAPKEIGGVVDTNLLVYGTSNLRIVDASVMPIIFAAHIQATIYAVAEKASDIIKGCA</sequence>
<feature type="binding site" evidence="9">
    <location>
        <begin position="130"/>
        <end position="133"/>
    </location>
    <ligand>
        <name>FAD</name>
        <dbReference type="ChEBI" id="CHEBI:57692"/>
    </ligand>
</feature>
<feature type="domain" description="Glucose-methanol-choline oxidoreductase N-terminal" evidence="11">
    <location>
        <begin position="317"/>
        <end position="331"/>
    </location>
</feature>
<gene>
    <name evidence="12" type="ORF">K435DRAFT_160422</name>
</gene>
<feature type="active site" description="Proton acceptor" evidence="8">
    <location>
        <position position="614"/>
    </location>
</feature>
<proteinExistence type="inferred from homology"/>
<evidence type="ECO:0000256" key="7">
    <source>
        <dbReference type="ARBA" id="ARBA00023180"/>
    </source>
</evidence>
<evidence type="ECO:0000256" key="8">
    <source>
        <dbReference type="PIRSR" id="PIRSR000137-1"/>
    </source>
</evidence>
<dbReference type="EMBL" id="ML179053">
    <property type="protein sequence ID" value="THV04738.1"/>
    <property type="molecule type" value="Genomic_DNA"/>
</dbReference>
<dbReference type="OrthoDB" id="269227at2759"/>